<feature type="non-terminal residue" evidence="1">
    <location>
        <position position="1"/>
    </location>
</feature>
<dbReference type="EMBL" id="JAHRIN010043030">
    <property type="protein sequence ID" value="MEQ2206584.1"/>
    <property type="molecule type" value="Genomic_DNA"/>
</dbReference>
<organism evidence="1 2">
    <name type="scientific">Xenoophorus captivus</name>
    <dbReference type="NCBI Taxonomy" id="1517983"/>
    <lineage>
        <taxon>Eukaryota</taxon>
        <taxon>Metazoa</taxon>
        <taxon>Chordata</taxon>
        <taxon>Craniata</taxon>
        <taxon>Vertebrata</taxon>
        <taxon>Euteleostomi</taxon>
        <taxon>Actinopterygii</taxon>
        <taxon>Neopterygii</taxon>
        <taxon>Teleostei</taxon>
        <taxon>Neoteleostei</taxon>
        <taxon>Acanthomorphata</taxon>
        <taxon>Ovalentaria</taxon>
        <taxon>Atherinomorphae</taxon>
        <taxon>Cyprinodontiformes</taxon>
        <taxon>Goodeidae</taxon>
        <taxon>Xenoophorus</taxon>
    </lineage>
</organism>
<gene>
    <name evidence="1" type="ORF">XENOCAPTIV_000253</name>
</gene>
<name>A0ABV0REK1_9TELE</name>
<evidence type="ECO:0000313" key="2">
    <source>
        <dbReference type="Proteomes" id="UP001434883"/>
    </source>
</evidence>
<proteinExistence type="predicted"/>
<dbReference type="Proteomes" id="UP001434883">
    <property type="component" value="Unassembled WGS sequence"/>
</dbReference>
<protein>
    <submittedName>
        <fullName evidence="1">Uncharacterized protein</fullName>
    </submittedName>
</protein>
<sequence length="92" mass="10212">ILHLLDFSNCVLVSLLPDMLRYGRHQTLGVFCGVHHKDHQSRSLTGLEPGQHLNLAAELLTSCLNLYLSGSLMLEPRSTATREHGVRGLHQS</sequence>
<evidence type="ECO:0000313" key="1">
    <source>
        <dbReference type="EMBL" id="MEQ2206584.1"/>
    </source>
</evidence>
<comment type="caution">
    <text evidence="1">The sequence shown here is derived from an EMBL/GenBank/DDBJ whole genome shotgun (WGS) entry which is preliminary data.</text>
</comment>
<keyword evidence="2" id="KW-1185">Reference proteome</keyword>
<accession>A0ABV0REK1</accession>
<reference evidence="1 2" key="1">
    <citation type="submission" date="2021-06" db="EMBL/GenBank/DDBJ databases">
        <authorList>
            <person name="Palmer J.M."/>
        </authorList>
    </citation>
    <scope>NUCLEOTIDE SEQUENCE [LARGE SCALE GENOMIC DNA]</scope>
    <source>
        <strain evidence="1 2">XC_2019</strain>
        <tissue evidence="1">Muscle</tissue>
    </source>
</reference>